<accession>A0AAD9ISD8</accession>
<comment type="caution">
    <text evidence="5">The sequence shown here is derived from an EMBL/GenBank/DDBJ whole genome shotgun (WGS) entry which is preliminary data.</text>
</comment>
<dbReference type="InterPro" id="IPR002035">
    <property type="entry name" value="VWF_A"/>
</dbReference>
<dbReference type="Gene3D" id="3.40.50.410">
    <property type="entry name" value="von Willebrand factor, type A domain"/>
    <property type="match status" value="2"/>
</dbReference>
<organism evidence="5 6">
    <name type="scientific">Paralvinella palmiformis</name>
    <dbReference type="NCBI Taxonomy" id="53620"/>
    <lineage>
        <taxon>Eukaryota</taxon>
        <taxon>Metazoa</taxon>
        <taxon>Spiralia</taxon>
        <taxon>Lophotrochozoa</taxon>
        <taxon>Annelida</taxon>
        <taxon>Polychaeta</taxon>
        <taxon>Sedentaria</taxon>
        <taxon>Canalipalpata</taxon>
        <taxon>Terebellida</taxon>
        <taxon>Terebelliformia</taxon>
        <taxon>Alvinellidae</taxon>
        <taxon>Paralvinella</taxon>
    </lineage>
</organism>
<evidence type="ECO:0000259" key="3">
    <source>
        <dbReference type="PROSITE" id="PS50026"/>
    </source>
</evidence>
<gene>
    <name evidence="5" type="ORF">LSH36_1821g00007</name>
</gene>
<keyword evidence="2" id="KW-0732">Signal</keyword>
<sequence>MVPSSYSQVFVLWTLLFIGLQPIEANFRQCSSDFDCNGRGKCTSYGYEKYCDCDKIWGGDRCQQPCGKADIGLVLDASGSVSQNNWDNAMMPFVKDLAQKLPVSADGVHFGAVTYSSRSDVSYRLDQGTTTSEVTRLTDSISYAAYSSSTDTPLGLRTAAQSLFINSAGDRPNVNNFGLVITDGRANRFLGQSSDTNNILNTTADELKQKGYVFAFGVNNAIESQIRILSTDGSSYYVGVPFTQMDKYIQKIKGKVCEHGTPVTCPRDIVYLTPIHNRMTDNQYKDINTFVTRTHSYYTLGPEATTVARVECTHMARVIHSYIDQRVKLEAQYVNLITPYKTVAIPLAETCWEAIDPPLTGNRPTKDDLVIYITNSESRNIDFEKHKKTRLGLTGKQICIAIKYTNKQMKQLSDLCKDDHIFVVDDTAELVKHGDYIDKVICGDETPPCDGHDCSGNGKCVNVLKGSHVTPQCICATGYMGAKCDQPITCKRDIFTLIPVNNLMTNGHYKNINNFISDLADVRYYDANDITSIARMECTAFLNYTHSLTQYTTASAFRTYYQTLVSPVKNVALPLAQKCWNELTNQAKTDMYTNGDRPGVKDDVIYISSQRPHNSDAEKQMKADYLSNAATLGRNPQSVICIGINASTDHVRHVADLCHQDKVFIVDQSSALDKNMSKYMNDIICGDVQGKYRRR</sequence>
<feature type="signal peptide" evidence="2">
    <location>
        <begin position="1"/>
        <end position="25"/>
    </location>
</feature>
<keyword evidence="6" id="KW-1185">Reference proteome</keyword>
<evidence type="ECO:0000256" key="2">
    <source>
        <dbReference type="SAM" id="SignalP"/>
    </source>
</evidence>
<reference evidence="5" key="1">
    <citation type="journal article" date="2023" name="Mol. Biol. Evol.">
        <title>Third-Generation Sequencing Reveals the Adaptive Role of the Epigenome in Three Deep-Sea Polychaetes.</title>
        <authorList>
            <person name="Perez M."/>
            <person name="Aroh O."/>
            <person name="Sun Y."/>
            <person name="Lan Y."/>
            <person name="Juniper S.K."/>
            <person name="Young C.R."/>
            <person name="Angers B."/>
            <person name="Qian P.Y."/>
        </authorList>
    </citation>
    <scope>NUCLEOTIDE SEQUENCE</scope>
    <source>
        <strain evidence="5">P08H-3</strain>
    </source>
</reference>
<dbReference type="SUPFAM" id="SSF53300">
    <property type="entry name" value="vWA-like"/>
    <property type="match status" value="3"/>
</dbReference>
<dbReference type="Pfam" id="PF00092">
    <property type="entry name" value="VWA"/>
    <property type="match status" value="1"/>
</dbReference>
<dbReference type="PROSITE" id="PS00022">
    <property type="entry name" value="EGF_1"/>
    <property type="match status" value="2"/>
</dbReference>
<dbReference type="PROSITE" id="PS01186">
    <property type="entry name" value="EGF_2"/>
    <property type="match status" value="1"/>
</dbReference>
<feature type="chain" id="PRO_5042113233" evidence="2">
    <location>
        <begin position="26"/>
        <end position="695"/>
    </location>
</feature>
<dbReference type="InterPro" id="IPR050525">
    <property type="entry name" value="ECM_Assembly_Org"/>
</dbReference>
<dbReference type="Gene3D" id="2.10.25.10">
    <property type="entry name" value="Laminin"/>
    <property type="match status" value="1"/>
</dbReference>
<feature type="disulfide bond" evidence="1">
    <location>
        <begin position="53"/>
        <end position="62"/>
    </location>
</feature>
<dbReference type="PROSITE" id="PS50026">
    <property type="entry name" value="EGF_3"/>
    <property type="match status" value="2"/>
</dbReference>
<dbReference type="PANTHER" id="PTHR24020:SF20">
    <property type="entry name" value="PH DOMAIN-CONTAINING PROTEIN"/>
    <property type="match status" value="1"/>
</dbReference>
<evidence type="ECO:0000313" key="5">
    <source>
        <dbReference type="EMBL" id="KAK2139395.1"/>
    </source>
</evidence>
<evidence type="ECO:0000256" key="1">
    <source>
        <dbReference type="PROSITE-ProRule" id="PRU00076"/>
    </source>
</evidence>
<name>A0AAD9ISD8_9ANNE</name>
<feature type="domain" description="EGF-like" evidence="3">
    <location>
        <begin position="26"/>
        <end position="63"/>
    </location>
</feature>
<dbReference type="PROSITE" id="PS50234">
    <property type="entry name" value="VWFA"/>
    <property type="match status" value="1"/>
</dbReference>
<dbReference type="SMART" id="SM00181">
    <property type="entry name" value="EGF"/>
    <property type="match status" value="2"/>
</dbReference>
<comment type="caution">
    <text evidence="1">Lacks conserved residue(s) required for the propagation of feature annotation.</text>
</comment>
<dbReference type="SUPFAM" id="SSF57196">
    <property type="entry name" value="EGF/Laminin"/>
    <property type="match status" value="1"/>
</dbReference>
<protein>
    <submittedName>
        <fullName evidence="5">Uncharacterized protein</fullName>
    </submittedName>
</protein>
<keyword evidence="1" id="KW-0245">EGF-like domain</keyword>
<feature type="domain" description="EGF-like" evidence="3">
    <location>
        <begin position="445"/>
        <end position="485"/>
    </location>
</feature>
<dbReference type="InterPro" id="IPR000742">
    <property type="entry name" value="EGF"/>
</dbReference>
<evidence type="ECO:0000313" key="6">
    <source>
        <dbReference type="Proteomes" id="UP001208570"/>
    </source>
</evidence>
<dbReference type="Proteomes" id="UP001208570">
    <property type="component" value="Unassembled WGS sequence"/>
</dbReference>
<dbReference type="EMBL" id="JAODUP010001817">
    <property type="protein sequence ID" value="KAK2139395.1"/>
    <property type="molecule type" value="Genomic_DNA"/>
</dbReference>
<evidence type="ECO:0000259" key="4">
    <source>
        <dbReference type="PROSITE" id="PS50234"/>
    </source>
</evidence>
<dbReference type="CDD" id="cd01450">
    <property type="entry name" value="vWFA_subfamily_ECM"/>
    <property type="match status" value="1"/>
</dbReference>
<proteinExistence type="predicted"/>
<feature type="disulfide bond" evidence="1">
    <location>
        <begin position="475"/>
        <end position="484"/>
    </location>
</feature>
<dbReference type="AlphaFoldDB" id="A0AAD9ISD8"/>
<dbReference type="SMART" id="SM00327">
    <property type="entry name" value="VWA"/>
    <property type="match status" value="1"/>
</dbReference>
<dbReference type="PANTHER" id="PTHR24020">
    <property type="entry name" value="COLLAGEN ALPHA"/>
    <property type="match status" value="1"/>
</dbReference>
<dbReference type="InterPro" id="IPR036465">
    <property type="entry name" value="vWFA_dom_sf"/>
</dbReference>
<keyword evidence="1" id="KW-1015">Disulfide bond</keyword>
<feature type="domain" description="VWFA" evidence="4">
    <location>
        <begin position="70"/>
        <end position="252"/>
    </location>
</feature>